<dbReference type="InterPro" id="IPR039315">
    <property type="entry name" value="CheW"/>
</dbReference>
<dbReference type="Pfam" id="PF01584">
    <property type="entry name" value="CheW"/>
    <property type="match status" value="1"/>
</dbReference>
<reference evidence="2 3" key="1">
    <citation type="submission" date="2022-10" db="EMBL/GenBank/DDBJ databases">
        <title>Aestuariibacter sp. AA17 isolated from Montipora capitata coral fragment.</title>
        <authorList>
            <person name="Emsley S.A."/>
            <person name="Pfannmuller K.M."/>
            <person name="Loughran R.M."/>
            <person name="Shlafstein M."/>
            <person name="Papke E."/>
            <person name="Saw J.H."/>
            <person name="Ushijima B."/>
            <person name="Videau P."/>
        </authorList>
    </citation>
    <scope>NUCLEOTIDE SEQUENCE [LARGE SCALE GENOMIC DNA]</scope>
    <source>
        <strain evidence="2 3">AA17</strain>
    </source>
</reference>
<keyword evidence="3" id="KW-1185">Reference proteome</keyword>
<dbReference type="SUPFAM" id="SSF50341">
    <property type="entry name" value="CheW-like"/>
    <property type="match status" value="1"/>
</dbReference>
<dbReference type="Gene3D" id="2.40.50.180">
    <property type="entry name" value="CheA-289, Domain 4"/>
    <property type="match status" value="1"/>
</dbReference>
<gene>
    <name evidence="2" type="ORF">OE749_17230</name>
</gene>
<dbReference type="RefSeq" id="WP_263713728.1">
    <property type="nucleotide sequence ID" value="NZ_JAOWKX010000011.1"/>
</dbReference>
<evidence type="ECO:0000313" key="3">
    <source>
        <dbReference type="Proteomes" id="UP001652504"/>
    </source>
</evidence>
<organism evidence="2 3">
    <name type="scientific">Fluctibacter corallii</name>
    <dbReference type="NCBI Taxonomy" id="2984329"/>
    <lineage>
        <taxon>Bacteria</taxon>
        <taxon>Pseudomonadati</taxon>
        <taxon>Pseudomonadota</taxon>
        <taxon>Gammaproteobacteria</taxon>
        <taxon>Alteromonadales</taxon>
        <taxon>Alteromonadaceae</taxon>
        <taxon>Fluctibacter</taxon>
    </lineage>
</organism>
<evidence type="ECO:0000313" key="2">
    <source>
        <dbReference type="EMBL" id="MCV2886441.1"/>
    </source>
</evidence>
<dbReference type="InterPro" id="IPR002545">
    <property type="entry name" value="CheW-lke_dom"/>
</dbReference>
<dbReference type="EMBL" id="JAOWKX010000011">
    <property type="protein sequence ID" value="MCV2886441.1"/>
    <property type="molecule type" value="Genomic_DNA"/>
</dbReference>
<dbReference type="CDD" id="cd00732">
    <property type="entry name" value="CheW"/>
    <property type="match status" value="1"/>
</dbReference>
<proteinExistence type="predicted"/>
<sequence>MEEASIKKLQVLSFFLDQDCFGAEISAIQEVIEYRPITRVPRSPDFMLGVINLRGQVIPVVDLRLYFSLNVSEPTVNTCIIIIDVKLSGESFALGLLADSVKEVVELDTSDIKPPPKLGNVIDNKFILGMVEYNKLLIILLSLARIFSDDELQHIADGSEPSETVIEESDGT</sequence>
<dbReference type="PANTHER" id="PTHR22617">
    <property type="entry name" value="CHEMOTAXIS SENSOR HISTIDINE KINASE-RELATED"/>
    <property type="match status" value="1"/>
</dbReference>
<dbReference type="Proteomes" id="UP001652504">
    <property type="component" value="Unassembled WGS sequence"/>
</dbReference>
<dbReference type="InterPro" id="IPR036061">
    <property type="entry name" value="CheW-like_dom_sf"/>
</dbReference>
<evidence type="ECO:0000259" key="1">
    <source>
        <dbReference type="PROSITE" id="PS50851"/>
    </source>
</evidence>
<dbReference type="PANTHER" id="PTHR22617:SF41">
    <property type="entry name" value="CHEMOTAXIS SIGNAL TRANSDUCTION SYSTEM ADAPTOR PROTEIN CHEW"/>
    <property type="match status" value="1"/>
</dbReference>
<name>A0ABT3ADY3_9ALTE</name>
<comment type="caution">
    <text evidence="2">The sequence shown here is derived from an EMBL/GenBank/DDBJ whole genome shotgun (WGS) entry which is preliminary data.</text>
</comment>
<feature type="domain" description="CheW-like" evidence="1">
    <location>
        <begin position="8"/>
        <end position="152"/>
    </location>
</feature>
<protein>
    <submittedName>
        <fullName evidence="2">Chemotaxis protein CheW</fullName>
    </submittedName>
</protein>
<dbReference type="PROSITE" id="PS50851">
    <property type="entry name" value="CHEW"/>
    <property type="match status" value="1"/>
</dbReference>
<dbReference type="SMART" id="SM00260">
    <property type="entry name" value="CheW"/>
    <property type="match status" value="1"/>
</dbReference>
<accession>A0ABT3ADY3</accession>
<dbReference type="Gene3D" id="2.30.30.40">
    <property type="entry name" value="SH3 Domains"/>
    <property type="match status" value="1"/>
</dbReference>